<dbReference type="InterPro" id="IPR056091">
    <property type="entry name" value="DUF7674"/>
</dbReference>
<sequence>MPVIELYNEFRNRFPEITTKADRVHIKYWGDLNPEFAYSWFESLANTINNEMAKCISASKYAGVFRYICVQWKTGDEEIKNCIDVAFTENLFYQIKPEKIEPYWKILPREIKSLYVNFHGHHPL</sequence>
<dbReference type="RefSeq" id="WP_114337054.1">
    <property type="nucleotide sequence ID" value="NZ_QPID01000002.1"/>
</dbReference>
<evidence type="ECO:0000259" key="1">
    <source>
        <dbReference type="Pfam" id="PF24722"/>
    </source>
</evidence>
<comment type="caution">
    <text evidence="2">The sequence shown here is derived from an EMBL/GenBank/DDBJ whole genome shotgun (WGS) entry which is preliminary data.</text>
</comment>
<evidence type="ECO:0000313" key="3">
    <source>
        <dbReference type="Proteomes" id="UP000252558"/>
    </source>
</evidence>
<dbReference type="OrthoDB" id="8777452at2"/>
<name>A0A368NP34_9GAMM</name>
<keyword evidence="3" id="KW-1185">Reference proteome</keyword>
<accession>A0A368NP34</accession>
<dbReference type="EMBL" id="QPID01000002">
    <property type="protein sequence ID" value="RCU51625.1"/>
    <property type="molecule type" value="Genomic_DNA"/>
</dbReference>
<protein>
    <recommendedName>
        <fullName evidence="1">DUF7674 domain-containing protein</fullName>
    </recommendedName>
</protein>
<gene>
    <name evidence="2" type="ORF">DU002_03910</name>
</gene>
<dbReference type="AlphaFoldDB" id="A0A368NP34"/>
<proteinExistence type="predicted"/>
<feature type="domain" description="DUF7674" evidence="1">
    <location>
        <begin position="7"/>
        <end position="118"/>
    </location>
</feature>
<evidence type="ECO:0000313" key="2">
    <source>
        <dbReference type="EMBL" id="RCU51625.1"/>
    </source>
</evidence>
<dbReference type="Proteomes" id="UP000252558">
    <property type="component" value="Unassembled WGS sequence"/>
</dbReference>
<dbReference type="Pfam" id="PF24722">
    <property type="entry name" value="DUF7674"/>
    <property type="match status" value="1"/>
</dbReference>
<organism evidence="2 3">
    <name type="scientific">Corallincola holothuriorum</name>
    <dbReference type="NCBI Taxonomy" id="2282215"/>
    <lineage>
        <taxon>Bacteria</taxon>
        <taxon>Pseudomonadati</taxon>
        <taxon>Pseudomonadota</taxon>
        <taxon>Gammaproteobacteria</taxon>
        <taxon>Alteromonadales</taxon>
        <taxon>Psychromonadaceae</taxon>
        <taxon>Corallincola</taxon>
    </lineage>
</organism>
<reference evidence="2 3" key="1">
    <citation type="submission" date="2018-07" db="EMBL/GenBank/DDBJ databases">
        <title>Corallincola holothuriorum sp. nov., a new facultative anaerobe isolated from sea cucumber Apostichopus japonicus.</title>
        <authorList>
            <person name="Xia H."/>
        </authorList>
    </citation>
    <scope>NUCLEOTIDE SEQUENCE [LARGE SCALE GENOMIC DNA]</scope>
    <source>
        <strain evidence="2 3">C4</strain>
    </source>
</reference>